<feature type="region of interest" description="Disordered" evidence="1">
    <location>
        <begin position="89"/>
        <end position="183"/>
    </location>
</feature>
<feature type="compositionally biased region" description="Low complexity" evidence="1">
    <location>
        <begin position="143"/>
        <end position="152"/>
    </location>
</feature>
<proteinExistence type="predicted"/>
<reference evidence="2" key="1">
    <citation type="submission" date="2015-04" db="UniProtKB">
        <authorList>
            <consortium name="EnsemblPlants"/>
        </authorList>
    </citation>
    <scope>IDENTIFICATION</scope>
</reference>
<dbReference type="Proteomes" id="UP000026961">
    <property type="component" value="Chromosome 8"/>
</dbReference>
<feature type="compositionally biased region" description="Low complexity" evidence="1">
    <location>
        <begin position="110"/>
        <end position="127"/>
    </location>
</feature>
<accession>A0A0E0AU42</accession>
<feature type="region of interest" description="Disordered" evidence="1">
    <location>
        <begin position="1"/>
        <end position="50"/>
    </location>
</feature>
<organism evidence="2">
    <name type="scientific">Oryza glumipatula</name>
    <dbReference type="NCBI Taxonomy" id="40148"/>
    <lineage>
        <taxon>Eukaryota</taxon>
        <taxon>Viridiplantae</taxon>
        <taxon>Streptophyta</taxon>
        <taxon>Embryophyta</taxon>
        <taxon>Tracheophyta</taxon>
        <taxon>Spermatophyta</taxon>
        <taxon>Magnoliopsida</taxon>
        <taxon>Liliopsida</taxon>
        <taxon>Poales</taxon>
        <taxon>Poaceae</taxon>
        <taxon>BOP clade</taxon>
        <taxon>Oryzoideae</taxon>
        <taxon>Oryzeae</taxon>
        <taxon>Oryzinae</taxon>
        <taxon>Oryza</taxon>
    </lineage>
</organism>
<feature type="compositionally biased region" description="Basic and acidic residues" evidence="1">
    <location>
        <begin position="174"/>
        <end position="183"/>
    </location>
</feature>
<feature type="compositionally biased region" description="Gly residues" evidence="1">
    <location>
        <begin position="1"/>
        <end position="10"/>
    </location>
</feature>
<keyword evidence="3" id="KW-1185">Reference proteome</keyword>
<evidence type="ECO:0000256" key="1">
    <source>
        <dbReference type="SAM" id="MobiDB-lite"/>
    </source>
</evidence>
<feature type="compositionally biased region" description="Pro residues" evidence="1">
    <location>
        <begin position="33"/>
        <end position="43"/>
    </location>
</feature>
<evidence type="ECO:0000313" key="3">
    <source>
        <dbReference type="Proteomes" id="UP000026961"/>
    </source>
</evidence>
<protein>
    <submittedName>
        <fullName evidence="2">Uncharacterized protein</fullName>
    </submittedName>
</protein>
<dbReference type="Gramene" id="OGLUM08G11860.1">
    <property type="protein sequence ID" value="OGLUM08G11860.1"/>
    <property type="gene ID" value="OGLUM08G11860"/>
</dbReference>
<name>A0A0E0AU42_9ORYZ</name>
<feature type="compositionally biased region" description="Pro residues" evidence="1">
    <location>
        <begin position="94"/>
        <end position="109"/>
    </location>
</feature>
<sequence>MTTGSLGGWKGDARWTLRAGAGPSSPRRHRPYTPAPASPPPLPCSTVSSVARSTSALALAARHPRSCSSAAGRPFCLLLIRLPPRELPLHRRLPAPPTPPPPPQPPAPPKASTSASAARRPGSSASAVGHRPPPLRLRRRPSAARFASASAAHCPGSSASTAGRTLPGPSACMREMEWDERLG</sequence>
<evidence type="ECO:0000313" key="2">
    <source>
        <dbReference type="EnsemblPlants" id="OGLUM08G11860.1"/>
    </source>
</evidence>
<dbReference type="AlphaFoldDB" id="A0A0E0AU42"/>
<dbReference type="EnsemblPlants" id="OGLUM08G11860.1">
    <property type="protein sequence ID" value="OGLUM08G11860.1"/>
    <property type="gene ID" value="OGLUM08G11860"/>
</dbReference>
<dbReference type="HOGENOM" id="CLU_126792_0_0_1"/>
<reference evidence="2" key="2">
    <citation type="submission" date="2018-05" db="EMBL/GenBank/DDBJ databases">
        <title>OgluRS3 (Oryza glumaepatula Reference Sequence Version 3).</title>
        <authorList>
            <person name="Zhang J."/>
            <person name="Kudrna D."/>
            <person name="Lee S."/>
            <person name="Talag J."/>
            <person name="Welchert J."/>
            <person name="Wing R.A."/>
        </authorList>
    </citation>
    <scope>NUCLEOTIDE SEQUENCE [LARGE SCALE GENOMIC DNA]</scope>
</reference>